<feature type="compositionally biased region" description="Low complexity" evidence="1">
    <location>
        <begin position="113"/>
        <end position="128"/>
    </location>
</feature>
<feature type="compositionally biased region" description="Basic and acidic residues" evidence="1">
    <location>
        <begin position="998"/>
        <end position="1012"/>
    </location>
</feature>
<dbReference type="EMBL" id="JAFHLR010000027">
    <property type="protein sequence ID" value="KAG5475672.1"/>
    <property type="molecule type" value="Genomic_DNA"/>
</dbReference>
<feature type="region of interest" description="Disordered" evidence="1">
    <location>
        <begin position="450"/>
        <end position="484"/>
    </location>
</feature>
<dbReference type="AlphaFoldDB" id="A0A836KJY1"/>
<sequence length="1040" mass="112328">MSSVYHAAVDAVDSEVVTYQDRLPRTSECAAAPISVGPCVVPPPPPSQHQRQVQPSNTTSAPPAHTPAFVAHSAASLRARGQASRYSSTIRTPTKAVGNGPHLATPSHRHLAWSHSAHSASESALGASPKPRTPTHYSGHNGGAAASAGSGSSWHAIGYADLGCSRAAAFTPPLTSHKTARVATAIAHQATADSSVPYSASVCWMCETWCESGPGSTWPEAPALFFPKATDGPSVSLLTLCSTCASAVGGDTHVTSQQVLQRCHHTPVIRYRTAAYINAVREYKLLLELMAGKVARSCERMESIQSSVARQQQRWHAYGATEERQSYRNPSIDAAGMPLTSLPLPVRDSVLSQLLEALEDLLQRDGRAVRLAAAQTSLSQESSPPPFSEVMAPRERHVLLEELVHVERQLMSVRSSAAAAAIMSATPGALPQPLQGRHLYDIPSASLTRTHGRADAGDGGVVDSPSSLRQAHRSSPRSSVFRYDRVGKEAADRLAAVADPRRCYHQRHDRTPSSSQAAPVRRRPDTSTRGLCPSVSEEHSPPELTSPQRVTRGTYHHSASDAAALEDDDTITPGSCAKTSGDIARLGIQPPAPATATVPFPFSPAPARERSTGGDRRPSVDSVSRGDHPSGVQDTKLPCQGAQECRATVPVTQSRAALNQEGRRSMRALIDRAMCEACHRSPPVEDESRLPATHSSQESEAGNEADRRRSRGTGDSCTGNLNSGSELQLWDYFAGRLSTVPPLHVGCGGDSDRPTPHPQLATSASHTLTRESGGPVSPRQRTDVMVQAQGEDVAAGFLHAQKGGLGSHDTTALEPRVLHERQSYREAHEAMLAAQARIAALEMTTNDMAEVLLTHRLAVTFRAHLAGMEMLVGRWTRLAQNFCLQKSLLFAEEAAAIVRELLRVRFGVAPLWSPRAQQQPGRRPTSPFVEVPASHVQQQEDELWLTREEDEARESREDNRSCNRCDGGHFNGPAVAASRWSRSTGEEEEMHHHRGRRTDHPSARLPPEREPLQKSPPRSTPPSLFHFPTNLNLRPLSLRL</sequence>
<dbReference type="KEGG" id="loi:92360177"/>
<organism evidence="2 3">
    <name type="scientific">Leishmania orientalis</name>
    <dbReference type="NCBI Taxonomy" id="2249476"/>
    <lineage>
        <taxon>Eukaryota</taxon>
        <taxon>Discoba</taxon>
        <taxon>Euglenozoa</taxon>
        <taxon>Kinetoplastea</taxon>
        <taxon>Metakinetoplastina</taxon>
        <taxon>Trypanosomatida</taxon>
        <taxon>Trypanosomatidae</taxon>
        <taxon>Leishmaniinae</taxon>
        <taxon>Leishmania</taxon>
    </lineage>
</organism>
<feature type="compositionally biased region" description="Basic and acidic residues" evidence="1">
    <location>
        <begin position="607"/>
        <end position="628"/>
    </location>
</feature>
<dbReference type="SMR" id="A0A836KJY1"/>
<reference evidence="3" key="2">
    <citation type="journal article" date="2021" name="Sci. Data">
        <title>Chromosome-scale genome sequencing, assembly and annotation of six genomes from subfamily Leishmaniinae.</title>
        <authorList>
            <person name="Almutairi H."/>
            <person name="Urbaniak M.D."/>
            <person name="Bates M.D."/>
            <person name="Jariyapan N."/>
            <person name="Kwakye-Nuako G."/>
            <person name="Thomaz Soccol V."/>
            <person name="Al-Salem W.S."/>
            <person name="Dillon R.J."/>
            <person name="Bates P.A."/>
            <person name="Gatherer D."/>
        </authorList>
    </citation>
    <scope>NUCLEOTIDE SEQUENCE [LARGE SCALE GENOMIC DNA]</scope>
</reference>
<feature type="region of interest" description="Disordered" evidence="1">
    <location>
        <begin position="744"/>
        <end position="779"/>
    </location>
</feature>
<name>A0A836KJY1_9TRYP</name>
<evidence type="ECO:0000313" key="2">
    <source>
        <dbReference type="EMBL" id="KAG5475672.1"/>
    </source>
</evidence>
<reference evidence="3" key="1">
    <citation type="journal article" date="2021" name="Microbiol. Resour. Announc.">
        <title>LGAAP: Leishmaniinae Genome Assembly and Annotation Pipeline.</title>
        <authorList>
            <person name="Almutairi H."/>
            <person name="Urbaniak M.D."/>
            <person name="Bates M.D."/>
            <person name="Jariyapan N."/>
            <person name="Kwakye-Nuako G."/>
            <person name="Thomaz-Soccol V."/>
            <person name="Al-Salem W.S."/>
            <person name="Dillon R.J."/>
            <person name="Bates P.A."/>
            <person name="Gatherer D."/>
        </authorList>
    </citation>
    <scope>NUCLEOTIDE SEQUENCE [LARGE SCALE GENOMIC DNA]</scope>
</reference>
<proteinExistence type="predicted"/>
<feature type="region of interest" description="Disordered" evidence="1">
    <location>
        <begin position="497"/>
        <end position="637"/>
    </location>
</feature>
<feature type="compositionally biased region" description="Basic and acidic residues" evidence="1">
    <location>
        <begin position="680"/>
        <end position="689"/>
    </location>
</feature>
<feature type="region of interest" description="Disordered" evidence="1">
    <location>
        <begin position="40"/>
        <end position="145"/>
    </location>
</feature>
<feature type="region of interest" description="Disordered" evidence="1">
    <location>
        <begin position="915"/>
        <end position="1028"/>
    </location>
</feature>
<feature type="region of interest" description="Disordered" evidence="1">
    <location>
        <begin position="680"/>
        <end position="721"/>
    </location>
</feature>
<feature type="compositionally biased region" description="Acidic residues" evidence="1">
    <location>
        <begin position="939"/>
        <end position="952"/>
    </location>
</feature>
<gene>
    <name evidence="2" type="ORF">LSCM4_04256</name>
</gene>
<evidence type="ECO:0000256" key="1">
    <source>
        <dbReference type="SAM" id="MobiDB-lite"/>
    </source>
</evidence>
<dbReference type="GeneID" id="92360177"/>
<evidence type="ECO:0000313" key="3">
    <source>
        <dbReference type="Proteomes" id="UP000674143"/>
    </source>
</evidence>
<accession>A0A836KJY1</accession>
<dbReference type="RefSeq" id="XP_067062180.1">
    <property type="nucleotide sequence ID" value="XM_067206243.1"/>
</dbReference>
<comment type="caution">
    <text evidence="2">The sequence shown here is derived from an EMBL/GenBank/DDBJ whole genome shotgun (WGS) entry which is preliminary data.</text>
</comment>
<keyword evidence="3" id="KW-1185">Reference proteome</keyword>
<feature type="compositionally biased region" description="Basic and acidic residues" evidence="1">
    <location>
        <begin position="953"/>
        <end position="967"/>
    </location>
</feature>
<protein>
    <submittedName>
        <fullName evidence="2">Uncharacterized protein</fullName>
    </submittedName>
</protein>
<dbReference type="Proteomes" id="UP000674143">
    <property type="component" value="Unassembled WGS sequence"/>
</dbReference>